<accession>A0A0L0FVL4</accession>
<dbReference type="EMBL" id="KQ242093">
    <property type="protein sequence ID" value="KNC80895.1"/>
    <property type="molecule type" value="Genomic_DNA"/>
</dbReference>
<sequence length="128" mass="14227">MQTRLALNARKTRGVGPLLCGSLKRTTRANHVATPQKTHIQTLHLNELINKRPRLVKWLEERPQAGAAVGQLIDDTYGLFMNQKLVTPFFDAGWGNLDVVDFKKDSDEMLASIETSPLLEGGSVRCIS</sequence>
<name>A0A0L0FVL4_9EUKA</name>
<dbReference type="RefSeq" id="XP_014154797.1">
    <property type="nucleotide sequence ID" value="XM_014299322.1"/>
</dbReference>
<proteinExistence type="predicted"/>
<evidence type="ECO:0000313" key="1">
    <source>
        <dbReference type="EMBL" id="KNC80895.1"/>
    </source>
</evidence>
<protein>
    <submittedName>
        <fullName evidence="1">Uncharacterized protein</fullName>
    </submittedName>
</protein>
<dbReference type="AlphaFoldDB" id="A0A0L0FVL4"/>
<reference evidence="1 2" key="1">
    <citation type="submission" date="2011-02" db="EMBL/GenBank/DDBJ databases">
        <title>The Genome Sequence of Sphaeroforma arctica JP610.</title>
        <authorList>
            <consortium name="The Broad Institute Genome Sequencing Platform"/>
            <person name="Russ C."/>
            <person name="Cuomo C."/>
            <person name="Young S.K."/>
            <person name="Zeng Q."/>
            <person name="Gargeya S."/>
            <person name="Alvarado L."/>
            <person name="Berlin A."/>
            <person name="Chapman S.B."/>
            <person name="Chen Z."/>
            <person name="Freedman E."/>
            <person name="Gellesch M."/>
            <person name="Goldberg J."/>
            <person name="Griggs A."/>
            <person name="Gujja S."/>
            <person name="Heilman E."/>
            <person name="Heiman D."/>
            <person name="Howarth C."/>
            <person name="Mehta T."/>
            <person name="Neiman D."/>
            <person name="Pearson M."/>
            <person name="Roberts A."/>
            <person name="Saif S."/>
            <person name="Shea T."/>
            <person name="Shenoy N."/>
            <person name="Sisk P."/>
            <person name="Stolte C."/>
            <person name="Sykes S."/>
            <person name="White J."/>
            <person name="Yandava C."/>
            <person name="Burger G."/>
            <person name="Gray M.W."/>
            <person name="Holland P.W.H."/>
            <person name="King N."/>
            <person name="Lang F.B.F."/>
            <person name="Roger A.J."/>
            <person name="Ruiz-Trillo I."/>
            <person name="Haas B."/>
            <person name="Nusbaum C."/>
            <person name="Birren B."/>
        </authorList>
    </citation>
    <scope>NUCLEOTIDE SEQUENCE [LARGE SCALE GENOMIC DNA]</scope>
    <source>
        <strain evidence="1 2">JP610</strain>
    </source>
</reference>
<evidence type="ECO:0000313" key="2">
    <source>
        <dbReference type="Proteomes" id="UP000054560"/>
    </source>
</evidence>
<dbReference type="Proteomes" id="UP000054560">
    <property type="component" value="Unassembled WGS sequence"/>
</dbReference>
<keyword evidence="2" id="KW-1185">Reference proteome</keyword>
<gene>
    <name evidence="1" type="ORF">SARC_06764</name>
</gene>
<organism evidence="1 2">
    <name type="scientific">Sphaeroforma arctica JP610</name>
    <dbReference type="NCBI Taxonomy" id="667725"/>
    <lineage>
        <taxon>Eukaryota</taxon>
        <taxon>Ichthyosporea</taxon>
        <taxon>Ichthyophonida</taxon>
        <taxon>Sphaeroforma</taxon>
    </lineage>
</organism>
<dbReference type="GeneID" id="25907268"/>